<comment type="caution">
    <text evidence="2">The sequence shown here is derived from an EMBL/GenBank/DDBJ whole genome shotgun (WGS) entry which is preliminary data.</text>
</comment>
<gene>
    <name evidence="2" type="ORF">PHMEG_0007565</name>
</gene>
<proteinExistence type="predicted"/>
<name>A0A225WN71_9STRA</name>
<dbReference type="Proteomes" id="UP000198211">
    <property type="component" value="Unassembled WGS sequence"/>
</dbReference>
<accession>A0A225WN71</accession>
<keyword evidence="3" id="KW-1185">Reference proteome</keyword>
<evidence type="ECO:0008006" key="4">
    <source>
        <dbReference type="Google" id="ProtNLM"/>
    </source>
</evidence>
<evidence type="ECO:0000313" key="2">
    <source>
        <dbReference type="EMBL" id="OWZ18350.1"/>
    </source>
</evidence>
<evidence type="ECO:0000256" key="1">
    <source>
        <dbReference type="SAM" id="MobiDB-lite"/>
    </source>
</evidence>
<sequence>MGIDGFSQYPMDLGGRSTSRSPTSEMRIGIWLDGDHVPRLPGFISIGSRRYMEWQNLALEATVGVGSGDMESETPPRSAVERSEYKTLRAILQRPKTTSIKCRKVKANEDQGVPAFLRWDNPPSDKSPSEIPPLNLVAFINGDYVSHVVTVKEVLVDQVTPEVCGTDSPLVGDVSADNAPKEEDRDETEVANQDQLRLGLRIKEHTVEVRWIRSVINDECTIWDGTYQPEASNSDLTWDSDQDYDECVYYHEGSDLYAEDVDGQMAVLPEVPMTTVDVKIEDIQPCKSDNQTSEEIDRLRQGSGSSDTS</sequence>
<feature type="region of interest" description="Disordered" evidence="1">
    <location>
        <begin position="1"/>
        <end position="22"/>
    </location>
</feature>
<feature type="region of interest" description="Disordered" evidence="1">
    <location>
        <begin position="282"/>
        <end position="309"/>
    </location>
</feature>
<organism evidence="2 3">
    <name type="scientific">Phytophthora megakarya</name>
    <dbReference type="NCBI Taxonomy" id="4795"/>
    <lineage>
        <taxon>Eukaryota</taxon>
        <taxon>Sar</taxon>
        <taxon>Stramenopiles</taxon>
        <taxon>Oomycota</taxon>
        <taxon>Peronosporomycetes</taxon>
        <taxon>Peronosporales</taxon>
        <taxon>Peronosporaceae</taxon>
        <taxon>Phytophthora</taxon>
    </lineage>
</organism>
<evidence type="ECO:0000313" key="3">
    <source>
        <dbReference type="Proteomes" id="UP000198211"/>
    </source>
</evidence>
<reference evidence="3" key="1">
    <citation type="submission" date="2017-03" db="EMBL/GenBank/DDBJ databases">
        <title>Phytopthora megakarya and P. palmivora, two closely related causual agents of cacao black pod achieved similar genome size and gene model numbers by different mechanisms.</title>
        <authorList>
            <person name="Ali S."/>
            <person name="Shao J."/>
            <person name="Larry D.J."/>
            <person name="Kronmiller B."/>
            <person name="Shen D."/>
            <person name="Strem M.D."/>
            <person name="Melnick R.L."/>
            <person name="Guiltinan M.J."/>
            <person name="Tyler B.M."/>
            <person name="Meinhardt L.W."/>
            <person name="Bailey B.A."/>
        </authorList>
    </citation>
    <scope>NUCLEOTIDE SEQUENCE [LARGE SCALE GENOMIC DNA]</scope>
    <source>
        <strain evidence="3">zdho120</strain>
    </source>
</reference>
<protein>
    <recommendedName>
        <fullName evidence="4">Reverse transcriptase</fullName>
    </recommendedName>
</protein>
<dbReference type="AlphaFoldDB" id="A0A225WN71"/>
<feature type="region of interest" description="Disordered" evidence="1">
    <location>
        <begin position="167"/>
        <end position="190"/>
    </location>
</feature>
<dbReference type="EMBL" id="NBNE01000601">
    <property type="protein sequence ID" value="OWZ18350.1"/>
    <property type="molecule type" value="Genomic_DNA"/>
</dbReference>